<protein>
    <submittedName>
        <fullName evidence="2">Uncharacterized protein</fullName>
    </submittedName>
</protein>
<gene>
    <name evidence="2" type="ORF">HO133_009732</name>
</gene>
<proteinExistence type="predicted"/>
<reference evidence="2 3" key="1">
    <citation type="journal article" date="2020" name="Genomics">
        <title>Complete, high-quality genomes from long-read metagenomic sequencing of two wolf lichen thalli reveals enigmatic genome architecture.</title>
        <authorList>
            <person name="McKenzie S.K."/>
            <person name="Walston R.F."/>
            <person name="Allen J.L."/>
        </authorList>
    </citation>
    <scope>NUCLEOTIDE SEQUENCE [LARGE SCALE GENOMIC DNA]</scope>
    <source>
        <strain evidence="2">WasteWater1</strain>
    </source>
</reference>
<evidence type="ECO:0000256" key="1">
    <source>
        <dbReference type="SAM" id="MobiDB-lite"/>
    </source>
</evidence>
<comment type="caution">
    <text evidence="2">The sequence shown here is derived from an EMBL/GenBank/DDBJ whole genome shotgun (WGS) entry which is preliminary data.</text>
</comment>
<dbReference type="GeneID" id="59338127"/>
<name>A0A8H6CM24_9LECA</name>
<accession>A0A8H6CM24</accession>
<dbReference type="EMBL" id="JACCJB010000007">
    <property type="protein sequence ID" value="KAF6225731.1"/>
    <property type="molecule type" value="Genomic_DNA"/>
</dbReference>
<feature type="compositionally biased region" description="Basic and acidic residues" evidence="1">
    <location>
        <begin position="1"/>
        <end position="10"/>
    </location>
</feature>
<feature type="compositionally biased region" description="Basic and acidic residues" evidence="1">
    <location>
        <begin position="215"/>
        <end position="235"/>
    </location>
</feature>
<feature type="region of interest" description="Disordered" evidence="1">
    <location>
        <begin position="196"/>
        <end position="243"/>
    </location>
</feature>
<dbReference type="RefSeq" id="XP_037154440.1">
    <property type="nucleotide sequence ID" value="XM_037300592.1"/>
</dbReference>
<dbReference type="AlphaFoldDB" id="A0A8H6CM24"/>
<dbReference type="Proteomes" id="UP000593566">
    <property type="component" value="Unassembled WGS sequence"/>
</dbReference>
<evidence type="ECO:0000313" key="3">
    <source>
        <dbReference type="Proteomes" id="UP000593566"/>
    </source>
</evidence>
<organism evidence="2 3">
    <name type="scientific">Letharia lupina</name>
    <dbReference type="NCBI Taxonomy" id="560253"/>
    <lineage>
        <taxon>Eukaryota</taxon>
        <taxon>Fungi</taxon>
        <taxon>Dikarya</taxon>
        <taxon>Ascomycota</taxon>
        <taxon>Pezizomycotina</taxon>
        <taxon>Lecanoromycetes</taxon>
        <taxon>OSLEUM clade</taxon>
        <taxon>Lecanoromycetidae</taxon>
        <taxon>Lecanorales</taxon>
        <taxon>Lecanorineae</taxon>
        <taxon>Parmeliaceae</taxon>
        <taxon>Letharia</taxon>
    </lineage>
</organism>
<sequence>MADSTAKGHEPGAGNNSEFPDSDTIAHKKGFLPLLSDNPQQRQIKTVFIDESNVPSAPRTPNEKRFDSWTSGHAQRDTLIPLLPDRGTHSSKQSVPGHGPNIGSVSPRSLSAGVLNIEGPSQEHREHVAGAVAQKNDVRLTRSKPVRHYEWPLIINGVYQGEGPLPSCRIEDNGSPTKPRPYAWPLIILHRARSVEDGDQLSCPSGEEANKNAAGRKEKVEKVKTDDKSTDEARTTDGVSAKL</sequence>
<feature type="region of interest" description="Disordered" evidence="1">
    <location>
        <begin position="1"/>
        <end position="108"/>
    </location>
</feature>
<keyword evidence="3" id="KW-1185">Reference proteome</keyword>
<evidence type="ECO:0000313" key="2">
    <source>
        <dbReference type="EMBL" id="KAF6225731.1"/>
    </source>
</evidence>